<name>A0A7J6P9H6_PEROL</name>
<comment type="caution">
    <text evidence="3">The sequence shown here is derived from an EMBL/GenBank/DDBJ whole genome shotgun (WGS) entry which is preliminary data.</text>
</comment>
<keyword evidence="2" id="KW-0732">Signal</keyword>
<protein>
    <submittedName>
        <fullName evidence="3">Uncharacterized protein</fullName>
    </submittedName>
</protein>
<reference evidence="3 4" key="1">
    <citation type="submission" date="2020-04" db="EMBL/GenBank/DDBJ databases">
        <title>Perkinsus olseni comparative genomics.</title>
        <authorList>
            <person name="Bogema D.R."/>
        </authorList>
    </citation>
    <scope>NUCLEOTIDE SEQUENCE [LARGE SCALE GENOMIC DNA]</scope>
    <source>
        <strain evidence="3">00978-12</strain>
    </source>
</reference>
<feature type="signal peptide" evidence="2">
    <location>
        <begin position="1"/>
        <end position="17"/>
    </location>
</feature>
<evidence type="ECO:0000256" key="1">
    <source>
        <dbReference type="SAM" id="MobiDB-lite"/>
    </source>
</evidence>
<dbReference type="AlphaFoldDB" id="A0A7J6P9H6"/>
<feature type="region of interest" description="Disordered" evidence="1">
    <location>
        <begin position="347"/>
        <end position="436"/>
    </location>
</feature>
<evidence type="ECO:0000313" key="3">
    <source>
        <dbReference type="EMBL" id="KAF4692749.1"/>
    </source>
</evidence>
<dbReference type="Proteomes" id="UP000541610">
    <property type="component" value="Unassembled WGS sequence"/>
</dbReference>
<dbReference type="EMBL" id="JABANP010000055">
    <property type="protein sequence ID" value="KAF4692749.1"/>
    <property type="molecule type" value="Genomic_DNA"/>
</dbReference>
<sequence>MGVSFSRLGLLLAAAATQPNLHQDTDHDFWVPPLPGHYKNDNPRVGKLPSVTLDISLNEADKRQDFNMKLGKHSQRGYLVAISSSAHILLQKTDLTEDFNYSFKKCARLHFIEPTGGLTTAYVTYSIPKGDSRAHTPGIYLCAVKDQGWALYFGSTRQGYSRQISRLHCPVALEFVPGSTVASHVSEMAAMLKVLGDLWIPPRLGDYTCVRNPTGIGELPSAALKISYDDANRRQEFEVDLGYYSEQGYLSPTTARRFVSLQKVDGTEEARFSLERCARFIFAEKYNAASEAYRAYGLPGKFTRNPTTAMHLCRVDDQGWTIYLGAKRENSYVTRLFAPVVLKSPPIPGPVASRRESERAVENSPPVSSPEPAPTDATLEASDEGNTPTTMSYGESEEIPPVETLGKTPPDSARRTISGGSAFEGVDEVSRPNTGPKRAVTVKTLEEIMPRSNQEAASSMDASPVIAEENRLVFPANHDGFGETTTVDTLGETPVESSLGAAQTAALGGAGPATNHQVLSPPSAGYYMGAFDIEEQGEKGTVEVRVGITRLGAKLILRADLRQAHVDLDPAPLEQASDDCWRLAVKSLDENTGHVEGVVNAIKDLAGIDSLDMEDILLCFVDGKWKLLLGSKSLRVVYLDKWNSQEAGVGKEKIGDEK</sequence>
<proteinExistence type="predicted"/>
<feature type="compositionally biased region" description="Polar residues" evidence="1">
    <location>
        <begin position="384"/>
        <end position="393"/>
    </location>
</feature>
<accession>A0A7J6P9H6</accession>
<evidence type="ECO:0000313" key="4">
    <source>
        <dbReference type="Proteomes" id="UP000541610"/>
    </source>
</evidence>
<evidence type="ECO:0000256" key="2">
    <source>
        <dbReference type="SAM" id="SignalP"/>
    </source>
</evidence>
<organism evidence="3 4">
    <name type="scientific">Perkinsus olseni</name>
    <name type="common">Perkinsus atlanticus</name>
    <dbReference type="NCBI Taxonomy" id="32597"/>
    <lineage>
        <taxon>Eukaryota</taxon>
        <taxon>Sar</taxon>
        <taxon>Alveolata</taxon>
        <taxon>Perkinsozoa</taxon>
        <taxon>Perkinsea</taxon>
        <taxon>Perkinsida</taxon>
        <taxon>Perkinsidae</taxon>
        <taxon>Perkinsus</taxon>
    </lineage>
</organism>
<dbReference type="OrthoDB" id="10305414at2759"/>
<gene>
    <name evidence="3" type="ORF">FOZ60_012652</name>
</gene>
<feature type="chain" id="PRO_5029851111" evidence="2">
    <location>
        <begin position="18"/>
        <end position="658"/>
    </location>
</feature>